<organism evidence="1">
    <name type="scientific">Arundo donax</name>
    <name type="common">Giant reed</name>
    <name type="synonym">Donax arundinaceus</name>
    <dbReference type="NCBI Taxonomy" id="35708"/>
    <lineage>
        <taxon>Eukaryota</taxon>
        <taxon>Viridiplantae</taxon>
        <taxon>Streptophyta</taxon>
        <taxon>Embryophyta</taxon>
        <taxon>Tracheophyta</taxon>
        <taxon>Spermatophyta</taxon>
        <taxon>Magnoliopsida</taxon>
        <taxon>Liliopsida</taxon>
        <taxon>Poales</taxon>
        <taxon>Poaceae</taxon>
        <taxon>PACMAD clade</taxon>
        <taxon>Arundinoideae</taxon>
        <taxon>Arundineae</taxon>
        <taxon>Arundo</taxon>
    </lineage>
</organism>
<protein>
    <submittedName>
        <fullName evidence="1">Uncharacterized protein</fullName>
    </submittedName>
</protein>
<dbReference type="AlphaFoldDB" id="A0A0A9D7V6"/>
<sequence length="76" mass="8390">MRYLHSEISVNLLLADLLRATLRHSPTGKEQGTIVSVFLDIKVQRPMFPTTDDGGPESSICLGYKLGNVLCVQPTF</sequence>
<evidence type="ECO:0000313" key="1">
    <source>
        <dbReference type="EMBL" id="JAD84649.1"/>
    </source>
</evidence>
<name>A0A0A9D7V6_ARUDO</name>
<dbReference type="EMBL" id="GBRH01213246">
    <property type="protein sequence ID" value="JAD84649.1"/>
    <property type="molecule type" value="Transcribed_RNA"/>
</dbReference>
<reference evidence="1" key="2">
    <citation type="journal article" date="2015" name="Data Brief">
        <title>Shoot transcriptome of the giant reed, Arundo donax.</title>
        <authorList>
            <person name="Barrero R.A."/>
            <person name="Guerrero F.D."/>
            <person name="Moolhuijzen P."/>
            <person name="Goolsby J.A."/>
            <person name="Tidwell J."/>
            <person name="Bellgard S.E."/>
            <person name="Bellgard M.I."/>
        </authorList>
    </citation>
    <scope>NUCLEOTIDE SEQUENCE</scope>
    <source>
        <tissue evidence="1">Shoot tissue taken approximately 20 cm above the soil surface</tissue>
    </source>
</reference>
<proteinExistence type="predicted"/>
<accession>A0A0A9D7V6</accession>
<reference evidence="1" key="1">
    <citation type="submission" date="2014-09" db="EMBL/GenBank/DDBJ databases">
        <authorList>
            <person name="Magalhaes I.L.F."/>
            <person name="Oliveira U."/>
            <person name="Santos F.R."/>
            <person name="Vidigal T.H.D.A."/>
            <person name="Brescovit A.D."/>
            <person name="Santos A.J."/>
        </authorList>
    </citation>
    <scope>NUCLEOTIDE SEQUENCE</scope>
    <source>
        <tissue evidence="1">Shoot tissue taken approximately 20 cm above the soil surface</tissue>
    </source>
</reference>